<keyword evidence="3" id="KW-0560">Oxidoreductase</keyword>
<evidence type="ECO:0000313" key="7">
    <source>
        <dbReference type="EMBL" id="OPX49332.1"/>
    </source>
</evidence>
<dbReference type="Pfam" id="PF13241">
    <property type="entry name" value="NAD_binding_7"/>
    <property type="match status" value="1"/>
</dbReference>
<dbReference type="NCBIfam" id="NF004045">
    <property type="entry name" value="PRK05562.1"/>
    <property type="match status" value="1"/>
</dbReference>
<keyword evidence="4" id="KW-0520">NAD</keyword>
<dbReference type="InterPro" id="IPR006367">
    <property type="entry name" value="Sirohaem_synthase_N"/>
</dbReference>
<evidence type="ECO:0000256" key="3">
    <source>
        <dbReference type="ARBA" id="ARBA00023002"/>
    </source>
</evidence>
<sequence length="212" mass="24117">MLRNIEKDILLENSEYLNIALFGKKLNVLVIGGGKAALIKIKALIKSNANVTVIGKEIIDEIKGLKKITLINEGYKKSFLKGNHLIIICINEKNTLKEIINDCNEMDKIYLNCTDADEGMFVMQSSVSSKNINVALNVKGKNPKGAMFIKSKIENTIDDLDSFIEYTTKIRNKIKNREDKKEILEFIHSDDFKFIFFKGKGETTLKMFFENI</sequence>
<dbReference type="NCBIfam" id="TIGR01470">
    <property type="entry name" value="cysG_Nterm"/>
    <property type="match status" value="1"/>
</dbReference>
<dbReference type="UniPathway" id="UPA00262">
    <property type="reaction ID" value="UER00222"/>
</dbReference>
<protein>
    <recommendedName>
        <fullName evidence="2">precorrin-2 dehydrogenase</fullName>
        <ecNumber evidence="2">1.3.1.76</ecNumber>
    </recommendedName>
</protein>
<comment type="caution">
    <text evidence="7">The sequence shown here is derived from an EMBL/GenBank/DDBJ whole genome shotgun (WGS) entry which is preliminary data.</text>
</comment>
<dbReference type="Gene3D" id="3.40.50.720">
    <property type="entry name" value="NAD(P)-binding Rossmann-like Domain"/>
    <property type="match status" value="1"/>
</dbReference>
<dbReference type="RefSeq" id="WP_080022033.1">
    <property type="nucleotide sequence ID" value="NZ_LTAY01000025.1"/>
</dbReference>
<accession>A0A1V4SXF6</accession>
<organism evidence="7 8">
    <name type="scientific">Clostridium thermobutyricum DSM 4928</name>
    <dbReference type="NCBI Taxonomy" id="1121339"/>
    <lineage>
        <taxon>Bacteria</taxon>
        <taxon>Bacillati</taxon>
        <taxon>Bacillota</taxon>
        <taxon>Clostridia</taxon>
        <taxon>Eubacteriales</taxon>
        <taxon>Clostridiaceae</taxon>
        <taxon>Clostridium</taxon>
    </lineage>
</organism>
<dbReference type="PANTHER" id="PTHR35330:SF1">
    <property type="entry name" value="SIROHEME BIOSYNTHESIS PROTEIN MET8"/>
    <property type="match status" value="1"/>
</dbReference>
<keyword evidence="5" id="KW-0627">Porphyrin biosynthesis</keyword>
<evidence type="ECO:0000256" key="6">
    <source>
        <dbReference type="ARBA" id="ARBA00047561"/>
    </source>
</evidence>
<dbReference type="GO" id="GO:0019354">
    <property type="term" value="P:siroheme biosynthetic process"/>
    <property type="evidence" value="ECO:0007669"/>
    <property type="project" value="UniProtKB-UniPathway"/>
</dbReference>
<dbReference type="EMBL" id="LTAY01000025">
    <property type="protein sequence ID" value="OPX49332.1"/>
    <property type="molecule type" value="Genomic_DNA"/>
</dbReference>
<evidence type="ECO:0000256" key="1">
    <source>
        <dbReference type="ARBA" id="ARBA00005010"/>
    </source>
</evidence>
<evidence type="ECO:0000256" key="2">
    <source>
        <dbReference type="ARBA" id="ARBA00012400"/>
    </source>
</evidence>
<dbReference type="EC" id="1.3.1.76" evidence="2"/>
<evidence type="ECO:0000256" key="5">
    <source>
        <dbReference type="ARBA" id="ARBA00023244"/>
    </source>
</evidence>
<comment type="catalytic activity">
    <reaction evidence="6">
        <text>precorrin-2 + NAD(+) = sirohydrochlorin + NADH + 2 H(+)</text>
        <dbReference type="Rhea" id="RHEA:15613"/>
        <dbReference type="ChEBI" id="CHEBI:15378"/>
        <dbReference type="ChEBI" id="CHEBI:57540"/>
        <dbReference type="ChEBI" id="CHEBI:57945"/>
        <dbReference type="ChEBI" id="CHEBI:58351"/>
        <dbReference type="ChEBI" id="CHEBI:58827"/>
        <dbReference type="EC" id="1.3.1.76"/>
    </reaction>
</comment>
<dbReference type="GO" id="GO:0043115">
    <property type="term" value="F:precorrin-2 dehydrogenase activity"/>
    <property type="evidence" value="ECO:0007669"/>
    <property type="project" value="UniProtKB-EC"/>
</dbReference>
<gene>
    <name evidence="7" type="primary">cysG</name>
    <name evidence="7" type="ORF">CLTHE_07140</name>
</gene>
<dbReference type="AlphaFoldDB" id="A0A1V4SXF6"/>
<dbReference type="InterPro" id="IPR028161">
    <property type="entry name" value="Met8-like"/>
</dbReference>
<dbReference type="Proteomes" id="UP000191448">
    <property type="component" value="Unassembled WGS sequence"/>
</dbReference>
<dbReference type="OrthoDB" id="1715866at2"/>
<name>A0A1V4SXF6_9CLOT</name>
<dbReference type="SUPFAM" id="SSF51735">
    <property type="entry name" value="NAD(P)-binding Rossmann-fold domains"/>
    <property type="match status" value="1"/>
</dbReference>
<proteinExistence type="predicted"/>
<evidence type="ECO:0000256" key="4">
    <source>
        <dbReference type="ARBA" id="ARBA00023027"/>
    </source>
</evidence>
<dbReference type="GO" id="GO:0004325">
    <property type="term" value="F:ferrochelatase activity"/>
    <property type="evidence" value="ECO:0007669"/>
    <property type="project" value="InterPro"/>
</dbReference>
<reference evidence="7 8" key="1">
    <citation type="submission" date="2016-02" db="EMBL/GenBank/DDBJ databases">
        <title>Genome sequence of Clostridium thermobutyricum DSM 4928.</title>
        <authorList>
            <person name="Poehlein A."/>
            <person name="Daniel R."/>
        </authorList>
    </citation>
    <scope>NUCLEOTIDE SEQUENCE [LARGE SCALE GENOMIC DNA]</scope>
    <source>
        <strain evidence="7 8">DSM 4928</strain>
    </source>
</reference>
<evidence type="ECO:0000313" key="8">
    <source>
        <dbReference type="Proteomes" id="UP000191448"/>
    </source>
</evidence>
<dbReference type="PANTHER" id="PTHR35330">
    <property type="entry name" value="SIROHEME BIOSYNTHESIS PROTEIN MET8"/>
    <property type="match status" value="1"/>
</dbReference>
<dbReference type="InterPro" id="IPR036291">
    <property type="entry name" value="NAD(P)-bd_dom_sf"/>
</dbReference>
<dbReference type="SUPFAM" id="SSF75615">
    <property type="entry name" value="Siroheme synthase middle domains-like"/>
    <property type="match status" value="1"/>
</dbReference>
<comment type="pathway">
    <text evidence="1">Porphyrin-containing compound metabolism; siroheme biosynthesis; sirohydrochlorin from precorrin-2: step 1/1.</text>
</comment>